<name>A0A132NPK4_GIAIN</name>
<evidence type="ECO:0000313" key="3">
    <source>
        <dbReference type="Proteomes" id="UP000070089"/>
    </source>
</evidence>
<dbReference type="AlphaFoldDB" id="A0A132NPK4"/>
<accession>A0A132NPK4</accession>
<dbReference type="VEuPathDB" id="GiardiaDB:QR46_4106"/>
<comment type="caution">
    <text evidence="2">The sequence shown here is derived from an EMBL/GenBank/DDBJ whole genome shotgun (WGS) entry which is preliminary data.</text>
</comment>
<organism evidence="2 3">
    <name type="scientific">Giardia duodenalis assemblage B</name>
    <dbReference type="NCBI Taxonomy" id="1394984"/>
    <lineage>
        <taxon>Eukaryota</taxon>
        <taxon>Metamonada</taxon>
        <taxon>Diplomonadida</taxon>
        <taxon>Hexamitidae</taxon>
        <taxon>Giardiinae</taxon>
        <taxon>Giardia</taxon>
    </lineage>
</organism>
<feature type="region of interest" description="Disordered" evidence="1">
    <location>
        <begin position="174"/>
        <end position="226"/>
    </location>
</feature>
<proteinExistence type="predicted"/>
<protein>
    <submittedName>
        <fullName evidence="2">Uncharacterized protein</fullName>
    </submittedName>
</protein>
<evidence type="ECO:0000256" key="1">
    <source>
        <dbReference type="SAM" id="MobiDB-lite"/>
    </source>
</evidence>
<feature type="compositionally biased region" description="Basic and acidic residues" evidence="1">
    <location>
        <begin position="195"/>
        <end position="212"/>
    </location>
</feature>
<gene>
    <name evidence="2" type="ORF">QR46_4106</name>
</gene>
<sequence length="350" mass="39406">MDKLDKKLAEPMYQNALIADAPSIALSSQSGSTVRAHSVGYLPRYTTFNSGSNGICLNAVYPKWMYNPPVIIRKKHKAVRNFIEENKWLAAHPDLIHEVPPSTHAATEAMDAAKTAYANFMSTMRNREQGSPTKVKHRWHMRDQPASEENQYVIQYDTAERQLLAFADRVAKQSSDDASSLQKAREGGADGNTDADAKVDVGTEVRSKKQEAEVAQDDNENVEPCNPKTFVDELLEDSDFLNEMSHAKDKVDGKLNPVDVKPNLAESPFGRPITVEPTFRYERGAGGEVLVLIHPENLQQPREESKFLYSEDELAKIAATSMYGNYMLRKREDMYNAPYLIPYTFRSSRI</sequence>
<evidence type="ECO:0000313" key="2">
    <source>
        <dbReference type="EMBL" id="KWX11928.1"/>
    </source>
</evidence>
<dbReference type="Proteomes" id="UP000070089">
    <property type="component" value="Unassembled WGS sequence"/>
</dbReference>
<reference evidence="2 3" key="1">
    <citation type="journal article" date="2015" name="Mol. Biochem. Parasitol.">
        <title>Identification of polymorphic genes for use in assemblage B genotyping assays through comparative genomics of multiple assemblage B Giardia duodenalis isolates.</title>
        <authorList>
            <person name="Wielinga C."/>
            <person name="Thompson R.C."/>
            <person name="Monis P."/>
            <person name="Ryan U."/>
        </authorList>
    </citation>
    <scope>NUCLEOTIDE SEQUENCE [LARGE SCALE GENOMIC DNA]</scope>
    <source>
        <strain evidence="2 3">BAH15c1</strain>
    </source>
</reference>
<dbReference type="OrthoDB" id="10253931at2759"/>
<dbReference type="EMBL" id="JXTI01000147">
    <property type="protein sequence ID" value="KWX11928.1"/>
    <property type="molecule type" value="Genomic_DNA"/>
</dbReference>